<gene>
    <name evidence="3" type="ORF">SAMN02745704_02185</name>
</gene>
<proteinExistence type="predicted"/>
<accession>A0A1T4XK03</accession>
<dbReference type="Pfam" id="PF13690">
    <property type="entry name" value="CheX"/>
    <property type="match status" value="1"/>
</dbReference>
<dbReference type="AlphaFoldDB" id="A0A1T4XK03"/>
<evidence type="ECO:0000313" key="4">
    <source>
        <dbReference type="Proteomes" id="UP000190027"/>
    </source>
</evidence>
<evidence type="ECO:0000256" key="1">
    <source>
        <dbReference type="ARBA" id="ARBA00022500"/>
    </source>
</evidence>
<dbReference type="PANTHER" id="PTHR39452:SF1">
    <property type="entry name" value="CHEY-P PHOSPHATASE CHEX"/>
    <property type="match status" value="1"/>
</dbReference>
<evidence type="ECO:0000259" key="2">
    <source>
        <dbReference type="Pfam" id="PF13690"/>
    </source>
</evidence>
<feature type="domain" description="Chemotaxis phosphatase CheX-like" evidence="2">
    <location>
        <begin position="46"/>
        <end position="143"/>
    </location>
</feature>
<keyword evidence="1" id="KW-0145">Chemotaxis</keyword>
<dbReference type="InterPro" id="IPR028051">
    <property type="entry name" value="CheX-like_dom"/>
</dbReference>
<sequence>MSSGMDMEMAKGVVKAAQDVLSTMAGIDAQPGAPYLKKGQVAKGDVTGIIGITGDKTGSLSISFEKPCAVAVVKGMLGPDIEDILRDVKDAVGEITNMISGHTRAAMDKLGLNLQSGTPSVVMGDNHTIQHVTSAPIMAVPFSTPDGAFTVEFCVE</sequence>
<protein>
    <submittedName>
        <fullName evidence="3">Chemotaxis protein CheX</fullName>
    </submittedName>
</protein>
<evidence type="ECO:0000313" key="3">
    <source>
        <dbReference type="EMBL" id="SKA89824.1"/>
    </source>
</evidence>
<dbReference type="CDD" id="cd17906">
    <property type="entry name" value="CheX"/>
    <property type="match status" value="1"/>
</dbReference>
<dbReference type="STRING" id="1121449.SAMN02745704_02185"/>
<dbReference type="EMBL" id="FUYC01000011">
    <property type="protein sequence ID" value="SKA89824.1"/>
    <property type="molecule type" value="Genomic_DNA"/>
</dbReference>
<dbReference type="Gene3D" id="3.40.1550.10">
    <property type="entry name" value="CheC-like"/>
    <property type="match status" value="1"/>
</dbReference>
<dbReference type="PANTHER" id="PTHR39452">
    <property type="entry name" value="CHEY-P PHOSPHATASE CHEX"/>
    <property type="match status" value="1"/>
</dbReference>
<dbReference type="Proteomes" id="UP000190027">
    <property type="component" value="Unassembled WGS sequence"/>
</dbReference>
<keyword evidence="4" id="KW-1185">Reference proteome</keyword>
<dbReference type="InterPro" id="IPR028976">
    <property type="entry name" value="CheC-like_sf"/>
</dbReference>
<organism evidence="3 4">
    <name type="scientific">Paucidesulfovibrio gracilis DSM 16080</name>
    <dbReference type="NCBI Taxonomy" id="1121449"/>
    <lineage>
        <taxon>Bacteria</taxon>
        <taxon>Pseudomonadati</taxon>
        <taxon>Thermodesulfobacteriota</taxon>
        <taxon>Desulfovibrionia</taxon>
        <taxon>Desulfovibrionales</taxon>
        <taxon>Desulfovibrionaceae</taxon>
        <taxon>Paucidesulfovibrio</taxon>
    </lineage>
</organism>
<reference evidence="3 4" key="1">
    <citation type="submission" date="2017-02" db="EMBL/GenBank/DDBJ databases">
        <authorList>
            <person name="Peterson S.W."/>
        </authorList>
    </citation>
    <scope>NUCLEOTIDE SEQUENCE [LARGE SCALE GENOMIC DNA]</scope>
    <source>
        <strain evidence="3 4">DSM 16080</strain>
    </source>
</reference>
<name>A0A1T4XK03_9BACT</name>
<dbReference type="GO" id="GO:0006935">
    <property type="term" value="P:chemotaxis"/>
    <property type="evidence" value="ECO:0007669"/>
    <property type="project" value="UniProtKB-KW"/>
</dbReference>
<dbReference type="SUPFAM" id="SSF103039">
    <property type="entry name" value="CheC-like"/>
    <property type="match status" value="1"/>
</dbReference>
<dbReference type="InterPro" id="IPR038756">
    <property type="entry name" value="CheX-like"/>
</dbReference>